<comment type="caution">
    <text evidence="1">The sequence shown here is derived from an EMBL/GenBank/DDBJ whole genome shotgun (WGS) entry which is preliminary data.</text>
</comment>
<keyword evidence="2" id="KW-1185">Reference proteome</keyword>
<organism evidence="1 2">
    <name type="scientific">Thelohanellus kitauei</name>
    <name type="common">Myxosporean</name>
    <dbReference type="NCBI Taxonomy" id="669202"/>
    <lineage>
        <taxon>Eukaryota</taxon>
        <taxon>Metazoa</taxon>
        <taxon>Cnidaria</taxon>
        <taxon>Myxozoa</taxon>
        <taxon>Myxosporea</taxon>
        <taxon>Bivalvulida</taxon>
        <taxon>Platysporina</taxon>
        <taxon>Myxobolidae</taxon>
        <taxon>Thelohanellus</taxon>
    </lineage>
</organism>
<proteinExistence type="predicted"/>
<protein>
    <submittedName>
        <fullName evidence="1">Uncharacterized protein</fullName>
    </submittedName>
</protein>
<dbReference type="EMBL" id="JWZT01001870">
    <property type="protein sequence ID" value="KII71043.1"/>
    <property type="molecule type" value="Genomic_DNA"/>
</dbReference>
<gene>
    <name evidence="1" type="ORF">RF11_14455</name>
</gene>
<dbReference type="Proteomes" id="UP000031668">
    <property type="component" value="Unassembled WGS sequence"/>
</dbReference>
<reference evidence="1 2" key="1">
    <citation type="journal article" date="2014" name="Genome Biol. Evol.">
        <title>The genome of the myxosporean Thelohanellus kitauei shows adaptations to nutrient acquisition within its fish host.</title>
        <authorList>
            <person name="Yang Y."/>
            <person name="Xiong J."/>
            <person name="Zhou Z."/>
            <person name="Huo F."/>
            <person name="Miao W."/>
            <person name="Ran C."/>
            <person name="Liu Y."/>
            <person name="Zhang J."/>
            <person name="Feng J."/>
            <person name="Wang M."/>
            <person name="Wang M."/>
            <person name="Wang L."/>
            <person name="Yao B."/>
        </authorList>
    </citation>
    <scope>NUCLEOTIDE SEQUENCE [LARGE SCALE GENOMIC DNA]</scope>
    <source>
        <strain evidence="1">Wuqing</strain>
    </source>
</reference>
<evidence type="ECO:0000313" key="1">
    <source>
        <dbReference type="EMBL" id="KII71043.1"/>
    </source>
</evidence>
<name>A0A0C2JNW5_THEKT</name>
<accession>A0A0C2JNW5</accession>
<sequence length="117" mass="13203">MWLLYDRGSIHRDLGYYSSTSNPTIPESSPRSSAAVYPHLVDQCKGSETLDGYPMTSAESRRLSHYPERKRTIKIGALEFEGISHAFMYAYGGQEDPAFRGLAIIWIANIGSRLDWD</sequence>
<evidence type="ECO:0000313" key="2">
    <source>
        <dbReference type="Proteomes" id="UP000031668"/>
    </source>
</evidence>
<dbReference type="AlphaFoldDB" id="A0A0C2JNW5"/>